<dbReference type="PANTHER" id="PTHR11487:SF0">
    <property type="entry name" value="S-ACYL FATTY ACID SYNTHASE THIOESTERASE, MEDIUM CHAIN"/>
    <property type="match status" value="1"/>
</dbReference>
<dbReference type="PANTHER" id="PTHR11487">
    <property type="entry name" value="THIOESTERASE"/>
    <property type="match status" value="1"/>
</dbReference>
<sequence>MLVKKTPWLILHEPRPEARIRLFCFPYAGGGSGLYRRWALDMPPHIEVVSVEPPGRQTRFSEPPPGGLGEIVDALTDATDTLMGKPYATFGHSLGSIVSVEFVRNVVQKGKPAPIHMFCSAHRAPHIEPRKDPVHMLTDHELVQRLAELGGTSTELLARPEWLRPFLKTIRADLRIAERYCTSTPFALPSRLSVFGGTHDKNVEIGSLLAWETYSDGPFKLRLVEGGHFFIHTSAVEVMSHILTDLSMVDGNVPA</sequence>
<dbReference type="Proteomes" id="UP000325273">
    <property type="component" value="Unassembled WGS sequence"/>
</dbReference>
<proteinExistence type="inferred from homology"/>
<comment type="similarity">
    <text evidence="1">Belongs to the thioesterase family.</text>
</comment>
<dbReference type="InterPro" id="IPR012223">
    <property type="entry name" value="TEII"/>
</dbReference>
<feature type="domain" description="Thioesterase" evidence="2">
    <location>
        <begin position="21"/>
        <end position="244"/>
    </location>
</feature>
<reference evidence="3 4" key="1">
    <citation type="submission" date="2019-08" db="EMBL/GenBank/DDBJ databases">
        <title>Paraburkholderia sp. DCY113.</title>
        <authorList>
            <person name="Kang J."/>
        </authorList>
    </citation>
    <scope>NUCLEOTIDE SEQUENCE [LARGE SCALE GENOMIC DNA]</scope>
    <source>
        <strain evidence="3 4">DCY113</strain>
    </source>
</reference>
<accession>A0A5B0GKM1</accession>
<gene>
    <name evidence="3" type="ORF">FVF58_34860</name>
</gene>
<evidence type="ECO:0000259" key="2">
    <source>
        <dbReference type="Pfam" id="PF00975"/>
    </source>
</evidence>
<dbReference type="InterPro" id="IPR001031">
    <property type="entry name" value="Thioesterase"/>
</dbReference>
<dbReference type="Gene3D" id="3.40.50.1820">
    <property type="entry name" value="alpha/beta hydrolase"/>
    <property type="match status" value="1"/>
</dbReference>
<comment type="caution">
    <text evidence="3">The sequence shown here is derived from an EMBL/GenBank/DDBJ whole genome shotgun (WGS) entry which is preliminary data.</text>
</comment>
<protein>
    <submittedName>
        <fullName evidence="3">Thioesterase</fullName>
    </submittedName>
</protein>
<name>A0A5B0GKM1_9BURK</name>
<dbReference type="RefSeq" id="WP_149674266.1">
    <property type="nucleotide sequence ID" value="NZ_VTUZ01000032.1"/>
</dbReference>
<evidence type="ECO:0000256" key="1">
    <source>
        <dbReference type="ARBA" id="ARBA00007169"/>
    </source>
</evidence>
<dbReference type="SUPFAM" id="SSF53474">
    <property type="entry name" value="alpha/beta-Hydrolases"/>
    <property type="match status" value="1"/>
</dbReference>
<keyword evidence="4" id="KW-1185">Reference proteome</keyword>
<dbReference type="Pfam" id="PF00975">
    <property type="entry name" value="Thioesterase"/>
    <property type="match status" value="1"/>
</dbReference>
<dbReference type="EMBL" id="VTUZ01000032">
    <property type="protein sequence ID" value="KAA1003862.1"/>
    <property type="molecule type" value="Genomic_DNA"/>
</dbReference>
<dbReference type="InterPro" id="IPR029058">
    <property type="entry name" value="AB_hydrolase_fold"/>
</dbReference>
<dbReference type="AlphaFoldDB" id="A0A5B0GKM1"/>
<dbReference type="GO" id="GO:0008610">
    <property type="term" value="P:lipid biosynthetic process"/>
    <property type="evidence" value="ECO:0007669"/>
    <property type="project" value="TreeGrafter"/>
</dbReference>
<organism evidence="3 4">
    <name type="scientific">Paraburkholderia panacisoli</name>
    <dbReference type="NCBI Taxonomy" id="2603818"/>
    <lineage>
        <taxon>Bacteria</taxon>
        <taxon>Pseudomonadati</taxon>
        <taxon>Pseudomonadota</taxon>
        <taxon>Betaproteobacteria</taxon>
        <taxon>Burkholderiales</taxon>
        <taxon>Burkholderiaceae</taxon>
        <taxon>Paraburkholderia</taxon>
    </lineage>
</organism>
<evidence type="ECO:0000313" key="4">
    <source>
        <dbReference type="Proteomes" id="UP000325273"/>
    </source>
</evidence>
<evidence type="ECO:0000313" key="3">
    <source>
        <dbReference type="EMBL" id="KAA1003862.1"/>
    </source>
</evidence>